<sequence length="83" mass="9585">MLMVPRVRQVQACDNYVLHITFDNGVTKLYDLKPKLSDERFSILRDRGFFKAVQVDGGGFGFSWNDDVDLSENELWTKGKELN</sequence>
<dbReference type="Gene3D" id="3.30.2020.10">
    <property type="entry name" value="NE0471-like N-terminal domain"/>
    <property type="match status" value="1"/>
</dbReference>
<dbReference type="KEGG" id="sted:SPTER_32910"/>
<dbReference type="Proteomes" id="UP000320776">
    <property type="component" value="Chromosome"/>
</dbReference>
<accession>A0A517DX15</accession>
<protein>
    <recommendedName>
        <fullName evidence="3">DUF2442 domain-containing protein</fullName>
    </recommendedName>
</protein>
<dbReference type="Pfam" id="PF10387">
    <property type="entry name" value="DUF2442"/>
    <property type="match status" value="1"/>
</dbReference>
<dbReference type="InterPro" id="IPR018841">
    <property type="entry name" value="DUF2442"/>
</dbReference>
<proteinExistence type="predicted"/>
<dbReference type="RefSeq" id="WP_342787135.1">
    <property type="nucleotide sequence ID" value="NZ_CP036259.1"/>
</dbReference>
<dbReference type="AlphaFoldDB" id="A0A517DX15"/>
<reference evidence="1 2" key="1">
    <citation type="submission" date="2019-02" db="EMBL/GenBank/DDBJ databases">
        <title>Closed genome of Sporomusa termitida DSM 4440.</title>
        <authorList>
            <person name="Poehlein A."/>
            <person name="Daniel R."/>
        </authorList>
    </citation>
    <scope>NUCLEOTIDE SEQUENCE [LARGE SCALE GENOMIC DNA]</scope>
    <source>
        <strain evidence="1 2">DSM 4440</strain>
    </source>
</reference>
<gene>
    <name evidence="1" type="ORF">SPTER_32910</name>
</gene>
<name>A0A517DX15_9FIRM</name>
<evidence type="ECO:0008006" key="3">
    <source>
        <dbReference type="Google" id="ProtNLM"/>
    </source>
</evidence>
<dbReference type="EMBL" id="CP036259">
    <property type="protein sequence ID" value="QDR81873.1"/>
    <property type="molecule type" value="Genomic_DNA"/>
</dbReference>
<evidence type="ECO:0000313" key="1">
    <source>
        <dbReference type="EMBL" id="QDR81873.1"/>
    </source>
</evidence>
<evidence type="ECO:0000313" key="2">
    <source>
        <dbReference type="Proteomes" id="UP000320776"/>
    </source>
</evidence>
<keyword evidence="2" id="KW-1185">Reference proteome</keyword>
<dbReference type="InterPro" id="IPR036782">
    <property type="entry name" value="NE0471-like_N"/>
</dbReference>
<organism evidence="1 2">
    <name type="scientific">Sporomusa termitida</name>
    <dbReference type="NCBI Taxonomy" id="2377"/>
    <lineage>
        <taxon>Bacteria</taxon>
        <taxon>Bacillati</taxon>
        <taxon>Bacillota</taxon>
        <taxon>Negativicutes</taxon>
        <taxon>Selenomonadales</taxon>
        <taxon>Sporomusaceae</taxon>
        <taxon>Sporomusa</taxon>
    </lineage>
</organism>
<dbReference type="SUPFAM" id="SSF143880">
    <property type="entry name" value="NE0471 N-terminal domain-like"/>
    <property type="match status" value="1"/>
</dbReference>